<reference evidence="3 4" key="1">
    <citation type="submission" date="2020-08" db="EMBL/GenBank/DDBJ databases">
        <title>Genomic Encyclopedia of Type Strains, Phase IV (KMG-IV): sequencing the most valuable type-strain genomes for metagenomic binning, comparative biology and taxonomic classification.</title>
        <authorList>
            <person name="Goeker M."/>
        </authorList>
    </citation>
    <scope>NUCLEOTIDE SEQUENCE [LARGE SCALE GENOMIC DNA]</scope>
    <source>
        <strain evidence="3 4">DSM 27471</strain>
    </source>
</reference>
<dbReference type="Pfam" id="PF02517">
    <property type="entry name" value="Rce1-like"/>
    <property type="match status" value="1"/>
</dbReference>
<evidence type="ECO:0000256" key="1">
    <source>
        <dbReference type="SAM" id="Phobius"/>
    </source>
</evidence>
<keyword evidence="3" id="KW-0645">Protease</keyword>
<evidence type="ECO:0000313" key="3">
    <source>
        <dbReference type="EMBL" id="MBB3188736.1"/>
    </source>
</evidence>
<dbReference type="InterPro" id="IPR003675">
    <property type="entry name" value="Rce1/LyrA-like_dom"/>
</dbReference>
<proteinExistence type="predicted"/>
<feature type="transmembrane region" description="Helical" evidence="1">
    <location>
        <begin position="163"/>
        <end position="181"/>
    </location>
</feature>
<evidence type="ECO:0000259" key="2">
    <source>
        <dbReference type="Pfam" id="PF02517"/>
    </source>
</evidence>
<feature type="transmembrane region" description="Helical" evidence="1">
    <location>
        <begin position="134"/>
        <end position="151"/>
    </location>
</feature>
<organism evidence="3 4">
    <name type="scientific">Microbacter margulisiae</name>
    <dbReference type="NCBI Taxonomy" id="1350067"/>
    <lineage>
        <taxon>Bacteria</taxon>
        <taxon>Pseudomonadati</taxon>
        <taxon>Bacteroidota</taxon>
        <taxon>Bacteroidia</taxon>
        <taxon>Bacteroidales</taxon>
        <taxon>Porphyromonadaceae</taxon>
        <taxon>Microbacter</taxon>
    </lineage>
</organism>
<dbReference type="GO" id="GO:0080120">
    <property type="term" value="P:CAAX-box protein maturation"/>
    <property type="evidence" value="ECO:0007669"/>
    <property type="project" value="UniProtKB-ARBA"/>
</dbReference>
<feature type="transmembrane region" description="Helical" evidence="1">
    <location>
        <begin position="218"/>
        <end position="236"/>
    </location>
</feature>
<keyword evidence="1" id="KW-0812">Transmembrane</keyword>
<dbReference type="GO" id="GO:0004175">
    <property type="term" value="F:endopeptidase activity"/>
    <property type="evidence" value="ECO:0007669"/>
    <property type="project" value="UniProtKB-ARBA"/>
</dbReference>
<dbReference type="GO" id="GO:0006508">
    <property type="term" value="P:proteolysis"/>
    <property type="evidence" value="ECO:0007669"/>
    <property type="project" value="UniProtKB-KW"/>
</dbReference>
<evidence type="ECO:0000313" key="4">
    <source>
        <dbReference type="Proteomes" id="UP000544222"/>
    </source>
</evidence>
<accession>A0A7W5H3S2</accession>
<dbReference type="Proteomes" id="UP000544222">
    <property type="component" value="Unassembled WGS sequence"/>
</dbReference>
<dbReference type="AlphaFoldDB" id="A0A7W5H3S2"/>
<keyword evidence="3" id="KW-0378">Hydrolase</keyword>
<dbReference type="RefSeq" id="WP_183414455.1">
    <property type="nucleotide sequence ID" value="NZ_JACHYB010000002.1"/>
</dbReference>
<sequence>MRSPFPFNLNSVVPYRQDPNRKKWTFELGRLLKAIVFLIIIYFILVIISSLILNHAIMLDVKRIYDVHMEKFHHFFGDARFSLIALLLAPILEELAFRFGLTFEKRKIILAIPLMLLITSVSEIYMIHFTLVNIIKISLLIVFYLVMWKKTNEAFWLKVKDRYGNLIIYMFILIFTIGHLNHLTPLVISQAPYYGLFILPLFIFGLILTYIRLRFGILYSMAAHILWNLVMISFLIK</sequence>
<feature type="domain" description="CAAX prenyl protease 2/Lysostaphin resistance protein A-like" evidence="2">
    <location>
        <begin position="81"/>
        <end position="230"/>
    </location>
</feature>
<comment type="caution">
    <text evidence="3">The sequence shown here is derived from an EMBL/GenBank/DDBJ whole genome shotgun (WGS) entry which is preliminary data.</text>
</comment>
<gene>
    <name evidence="3" type="ORF">FHX64_002934</name>
</gene>
<dbReference type="EMBL" id="JACHYB010000002">
    <property type="protein sequence ID" value="MBB3188736.1"/>
    <property type="molecule type" value="Genomic_DNA"/>
</dbReference>
<keyword evidence="1" id="KW-0472">Membrane</keyword>
<protein>
    <submittedName>
        <fullName evidence="3">Membrane protease YdiL (CAAX protease family)</fullName>
    </submittedName>
</protein>
<keyword evidence="4" id="KW-1185">Reference proteome</keyword>
<keyword evidence="1" id="KW-1133">Transmembrane helix</keyword>
<feature type="transmembrane region" description="Helical" evidence="1">
    <location>
        <begin position="193"/>
        <end position="211"/>
    </location>
</feature>
<name>A0A7W5H3S2_9PORP</name>
<feature type="transmembrane region" description="Helical" evidence="1">
    <location>
        <begin position="31"/>
        <end position="59"/>
    </location>
</feature>